<dbReference type="Proteomes" id="UP000066737">
    <property type="component" value="Chromosome I"/>
</dbReference>
<dbReference type="Pfam" id="PF26029">
    <property type="entry name" value="DUF8007"/>
    <property type="match status" value="1"/>
</dbReference>
<keyword evidence="2" id="KW-1185">Reference proteome</keyword>
<protein>
    <submittedName>
        <fullName evidence="1">Uncharacterized protein</fullName>
    </submittedName>
</protein>
<evidence type="ECO:0000313" key="1">
    <source>
        <dbReference type="EMBL" id="CQH53773.1"/>
    </source>
</evidence>
<dbReference type="InterPro" id="IPR058320">
    <property type="entry name" value="DUF8007"/>
</dbReference>
<organism evidence="1 2">
    <name type="scientific">Halobacterium hubeiense</name>
    <dbReference type="NCBI Taxonomy" id="1407499"/>
    <lineage>
        <taxon>Archaea</taxon>
        <taxon>Methanobacteriati</taxon>
        <taxon>Methanobacteriota</taxon>
        <taxon>Stenosarchaea group</taxon>
        <taxon>Halobacteria</taxon>
        <taxon>Halobacteriales</taxon>
        <taxon>Halobacteriaceae</taxon>
        <taxon>Halobacterium</taxon>
    </lineage>
</organism>
<dbReference type="RefSeq" id="WP_059056457.1">
    <property type="nucleotide sequence ID" value="NZ_CEML01000002.1"/>
</dbReference>
<reference evidence="2" key="1">
    <citation type="journal article" date="2016" name="Environ. Microbiol.">
        <title>The complete genome of a viable archaeum isolated from 123-million-year-old rock salt.</title>
        <authorList>
            <person name="Jaakkola S.T."/>
            <person name="Pfeiffer F."/>
            <person name="Ravantti J.J."/>
            <person name="Guo Q."/>
            <person name="Liu Y."/>
            <person name="Chen X."/>
            <person name="Ma H."/>
            <person name="Yang C."/>
            <person name="Oksanen H.M."/>
            <person name="Bamford D.H."/>
        </authorList>
    </citation>
    <scope>NUCLEOTIDE SEQUENCE</scope>
    <source>
        <strain evidence="2">JI20-1</strain>
    </source>
</reference>
<sequence>MVEEQSTEACGRCSMTTVVDAVDANSDDGLRDPFGDDRIEVEESAVRRVSPVAWLQTATARLNAAVQRLAYGQ</sequence>
<dbReference type="AlphaFoldDB" id="A0A0U5GZG7"/>
<gene>
    <name evidence="1" type="ORF">HHUB_2004</name>
</gene>
<dbReference type="GeneID" id="26658675"/>
<dbReference type="KEGG" id="hhb:Hhub_2004"/>
<dbReference type="EMBL" id="LN831302">
    <property type="protein sequence ID" value="CQH53773.1"/>
    <property type="molecule type" value="Genomic_DNA"/>
</dbReference>
<dbReference type="OrthoDB" id="165777at2157"/>
<proteinExistence type="predicted"/>
<name>A0A0U5GZG7_9EURY</name>
<accession>A0A0U5GZG7</accession>
<evidence type="ECO:0000313" key="2">
    <source>
        <dbReference type="Proteomes" id="UP000066737"/>
    </source>
</evidence>
<dbReference type="STRING" id="1407499.HHUB_2004"/>